<evidence type="ECO:0000313" key="1">
    <source>
        <dbReference type="EMBL" id="CAB4131031.1"/>
    </source>
</evidence>
<sequence>MAFSQATITDVLVLPIPSLALVRVTWASTSTSGTTFQVYANGQLAWHGTDTQAEFAWPAVATTYIVGTVGDGEGTVDFSAFLTGTQPLGKARLDWHGGRYLDPLLTAFKIYGESLPGTGISYTAPIATVPAQIGPNPLDGTGEGGFGGGGFGYADQLYSWTSPVLPVSGTWNFAITAINAAGNESTVATVAVNVIRPPDPPKPDANGKRLTYTYSQSTHKVTLNWNENS</sequence>
<protein>
    <submittedName>
        <fullName evidence="1">Uncharacterized protein</fullName>
    </submittedName>
</protein>
<accession>A0A6J5L950</accession>
<gene>
    <name evidence="1" type="ORF">UFOVP124_51</name>
</gene>
<proteinExistence type="predicted"/>
<organism evidence="1">
    <name type="scientific">uncultured Caudovirales phage</name>
    <dbReference type="NCBI Taxonomy" id="2100421"/>
    <lineage>
        <taxon>Viruses</taxon>
        <taxon>Duplodnaviria</taxon>
        <taxon>Heunggongvirae</taxon>
        <taxon>Uroviricota</taxon>
        <taxon>Caudoviricetes</taxon>
        <taxon>Peduoviridae</taxon>
        <taxon>Maltschvirus</taxon>
        <taxon>Maltschvirus maltsch</taxon>
    </lineage>
</organism>
<name>A0A6J5L950_9CAUD</name>
<reference evidence="1" key="1">
    <citation type="submission" date="2020-04" db="EMBL/GenBank/DDBJ databases">
        <authorList>
            <person name="Chiriac C."/>
            <person name="Salcher M."/>
            <person name="Ghai R."/>
            <person name="Kavagutti S V."/>
        </authorList>
    </citation>
    <scope>NUCLEOTIDE SEQUENCE</scope>
</reference>
<dbReference type="EMBL" id="LR796250">
    <property type="protein sequence ID" value="CAB4131031.1"/>
    <property type="molecule type" value="Genomic_DNA"/>
</dbReference>